<dbReference type="OrthoDB" id="2990038at2"/>
<organism evidence="1 2">
    <name type="scientific">Mesobacillus zeae</name>
    <dbReference type="NCBI Taxonomy" id="1917180"/>
    <lineage>
        <taxon>Bacteria</taxon>
        <taxon>Bacillati</taxon>
        <taxon>Bacillota</taxon>
        <taxon>Bacilli</taxon>
        <taxon>Bacillales</taxon>
        <taxon>Bacillaceae</taxon>
        <taxon>Mesobacillus</taxon>
    </lineage>
</organism>
<dbReference type="AlphaFoldDB" id="A0A398BJ07"/>
<dbReference type="RefSeq" id="WP_119111873.1">
    <property type="nucleotide sequence ID" value="NZ_CBCSEO010000009.1"/>
</dbReference>
<evidence type="ECO:0000313" key="1">
    <source>
        <dbReference type="EMBL" id="RID87363.1"/>
    </source>
</evidence>
<keyword evidence="2" id="KW-1185">Reference proteome</keyword>
<comment type="caution">
    <text evidence="1">The sequence shown here is derived from an EMBL/GenBank/DDBJ whole genome shotgun (WGS) entry which is preliminary data.</text>
</comment>
<dbReference type="Pfam" id="PF13072">
    <property type="entry name" value="MciZ"/>
    <property type="match status" value="1"/>
</dbReference>
<proteinExistence type="predicted"/>
<reference evidence="1 2" key="1">
    <citation type="submission" date="2018-08" db="EMBL/GenBank/DDBJ databases">
        <title>Bacillus jemisoniae sp. nov., Bacillus chryseoplanitiae sp. nov., Bacillus resnikiae sp. nov., and Bacillus frankliniae sp. nov., isolated from Viking spacecraft and associated surfaces.</title>
        <authorList>
            <person name="Seuylemezian A."/>
            <person name="Vaishampayan P."/>
        </authorList>
    </citation>
    <scope>NUCLEOTIDE SEQUENCE [LARGE SCALE GENOMIC DNA]</scope>
    <source>
        <strain evidence="1 2">JJ-247</strain>
    </source>
</reference>
<accession>A0A398BJ07</accession>
<name>A0A398BJ07_9BACI</name>
<gene>
    <name evidence="1" type="primary">mciZ</name>
    <name evidence="1" type="ORF">D1970_05420</name>
</gene>
<dbReference type="InterPro" id="IPR025177">
    <property type="entry name" value="MciZ"/>
</dbReference>
<dbReference type="EMBL" id="QWVT01000010">
    <property type="protein sequence ID" value="RID87363.1"/>
    <property type="molecule type" value="Genomic_DNA"/>
</dbReference>
<sequence length="47" mass="5508">MRIYMHSKGFVMVGKAWEISNKLKEWKKSCYYVKDWVEAAGKPPTEG</sequence>
<dbReference type="Proteomes" id="UP000265816">
    <property type="component" value="Unassembled WGS sequence"/>
</dbReference>
<evidence type="ECO:0000313" key="2">
    <source>
        <dbReference type="Proteomes" id="UP000265816"/>
    </source>
</evidence>
<protein>
    <submittedName>
        <fullName evidence="1">Z-ring formation inhibitor MciZ</fullName>
    </submittedName>
</protein>